<dbReference type="VEuPathDB" id="FungiDB:I303_04249"/>
<organism evidence="3">
    <name type="scientific">Kwoniella dejecticola CBS 10117</name>
    <dbReference type="NCBI Taxonomy" id="1296121"/>
    <lineage>
        <taxon>Eukaryota</taxon>
        <taxon>Fungi</taxon>
        <taxon>Dikarya</taxon>
        <taxon>Basidiomycota</taxon>
        <taxon>Agaricomycotina</taxon>
        <taxon>Tremellomycetes</taxon>
        <taxon>Tremellales</taxon>
        <taxon>Cryptococcaceae</taxon>
        <taxon>Kwoniella</taxon>
    </lineage>
</organism>
<keyword evidence="2" id="KW-0732">Signal</keyword>
<dbReference type="RefSeq" id="XP_018262768.2">
    <property type="nucleotide sequence ID" value="XM_018407557.2"/>
</dbReference>
<gene>
    <name evidence="3" type="ORF">I303_04249</name>
</gene>
<name>A0A1A6A4D6_9TREE</name>
<evidence type="ECO:0000313" key="3">
    <source>
        <dbReference type="EMBL" id="OBR84926.1"/>
    </source>
</evidence>
<feature type="signal peptide" evidence="2">
    <location>
        <begin position="1"/>
        <end position="21"/>
    </location>
</feature>
<accession>A0A1A6A4D6</accession>
<reference evidence="3" key="1">
    <citation type="submission" date="2013-07" db="EMBL/GenBank/DDBJ databases">
        <title>The Genome Sequence of Cryptococcus dejecticola CBS10117.</title>
        <authorList>
            <consortium name="The Broad Institute Genome Sequencing Platform"/>
            <person name="Cuomo C."/>
            <person name="Litvintseva A."/>
            <person name="Chen Y."/>
            <person name="Heitman J."/>
            <person name="Sun S."/>
            <person name="Springer D."/>
            <person name="Dromer F."/>
            <person name="Young S.K."/>
            <person name="Zeng Q."/>
            <person name="Gargeya S."/>
            <person name="Fitzgerald M."/>
            <person name="Abouelleil A."/>
            <person name="Alvarado L."/>
            <person name="Berlin A.M."/>
            <person name="Chapman S.B."/>
            <person name="Dewar J."/>
            <person name="Goldberg J."/>
            <person name="Griggs A."/>
            <person name="Gujja S."/>
            <person name="Hansen M."/>
            <person name="Howarth C."/>
            <person name="Imamovic A."/>
            <person name="Larimer J."/>
            <person name="McCowan C."/>
            <person name="Murphy C."/>
            <person name="Pearson M."/>
            <person name="Priest M."/>
            <person name="Roberts A."/>
            <person name="Saif S."/>
            <person name="Shea T."/>
            <person name="Sykes S."/>
            <person name="Wortman J."/>
            <person name="Nusbaum C."/>
            <person name="Birren B."/>
        </authorList>
    </citation>
    <scope>NUCLEOTIDE SEQUENCE [LARGE SCALE GENOMIC DNA]</scope>
    <source>
        <strain evidence="3">CBS 10117</strain>
    </source>
</reference>
<feature type="chain" id="PRO_5008342090" evidence="2">
    <location>
        <begin position="22"/>
        <end position="73"/>
    </location>
</feature>
<dbReference type="GeneID" id="28967948"/>
<protein>
    <submittedName>
        <fullName evidence="3">Uncharacterized protein</fullName>
    </submittedName>
</protein>
<sequence length="73" mass="7992">MMSKIFVFLAVFALCLALVQAKPIAATRTNTRVTRNDRLTNAQRIARGLPPRAPGRLYDATAPHHLLPRASPG</sequence>
<proteinExistence type="predicted"/>
<dbReference type="AlphaFoldDB" id="A0A1A6A4D6"/>
<dbReference type="EMBL" id="KI894031">
    <property type="protein sequence ID" value="OBR84926.1"/>
    <property type="molecule type" value="Genomic_DNA"/>
</dbReference>
<dbReference type="OrthoDB" id="4225815at2759"/>
<feature type="region of interest" description="Disordered" evidence="1">
    <location>
        <begin position="50"/>
        <end position="73"/>
    </location>
</feature>
<evidence type="ECO:0000256" key="2">
    <source>
        <dbReference type="SAM" id="SignalP"/>
    </source>
</evidence>
<dbReference type="KEGG" id="kdj:28967948"/>
<evidence type="ECO:0000256" key="1">
    <source>
        <dbReference type="SAM" id="MobiDB-lite"/>
    </source>
</evidence>